<dbReference type="RefSeq" id="WP_202958543.1">
    <property type="nucleotide sequence ID" value="NZ_JAPCID010000016.1"/>
</dbReference>
<feature type="domain" description="Phosphotyrosine protein phosphatase I" evidence="2">
    <location>
        <begin position="2"/>
        <end position="129"/>
    </location>
</feature>
<gene>
    <name evidence="3" type="ORF">OJ962_13615</name>
</gene>
<accession>A0ABT4RJT8</accession>
<comment type="caution">
    <text evidence="3">The sequence shown here is derived from an EMBL/GenBank/DDBJ whole genome shotgun (WGS) entry which is preliminary data.</text>
</comment>
<dbReference type="CDD" id="cd16345">
    <property type="entry name" value="LMWP_ArsC"/>
    <property type="match status" value="1"/>
</dbReference>
<organism evidence="3 4">
    <name type="scientific">Solirubrobacter deserti</name>
    <dbReference type="NCBI Taxonomy" id="2282478"/>
    <lineage>
        <taxon>Bacteria</taxon>
        <taxon>Bacillati</taxon>
        <taxon>Actinomycetota</taxon>
        <taxon>Thermoleophilia</taxon>
        <taxon>Solirubrobacterales</taxon>
        <taxon>Solirubrobacteraceae</taxon>
        <taxon>Solirubrobacter</taxon>
    </lineage>
</organism>
<dbReference type="Pfam" id="PF01451">
    <property type="entry name" value="LMWPc"/>
    <property type="match status" value="1"/>
</dbReference>
<evidence type="ECO:0000313" key="3">
    <source>
        <dbReference type="EMBL" id="MDA0138535.1"/>
    </source>
</evidence>
<protein>
    <submittedName>
        <fullName evidence="3">Arsenate reductase ArsC</fullName>
    </submittedName>
</protein>
<dbReference type="Proteomes" id="UP001147700">
    <property type="component" value="Unassembled WGS sequence"/>
</dbReference>
<evidence type="ECO:0000256" key="1">
    <source>
        <dbReference type="ARBA" id="ARBA00022849"/>
    </source>
</evidence>
<keyword evidence="4" id="KW-1185">Reference proteome</keyword>
<evidence type="ECO:0000259" key="2">
    <source>
        <dbReference type="SMART" id="SM00226"/>
    </source>
</evidence>
<dbReference type="SUPFAM" id="SSF52788">
    <property type="entry name" value="Phosphotyrosine protein phosphatases I"/>
    <property type="match status" value="1"/>
</dbReference>
<dbReference type="EMBL" id="JAPCID010000016">
    <property type="protein sequence ID" value="MDA0138535.1"/>
    <property type="molecule type" value="Genomic_DNA"/>
</dbReference>
<dbReference type="InterPro" id="IPR036196">
    <property type="entry name" value="Ptyr_pPase_sf"/>
</dbReference>
<dbReference type="PANTHER" id="PTHR43428:SF1">
    <property type="entry name" value="ARSENATE REDUCTASE"/>
    <property type="match status" value="1"/>
</dbReference>
<sequence length="133" mass="14398">MSHVLFVCLHNAGRSQISQALLERAAEGRHTASSAGSVADPDGHVHPEVVEVMREVGIDLAGRRPQRLTPALAQQADVVVTMGCGDACPFIPGKRYIDWELPDPKGQSVDAVRELREDIAHRIDELVAELDAS</sequence>
<evidence type="ECO:0000313" key="4">
    <source>
        <dbReference type="Proteomes" id="UP001147700"/>
    </source>
</evidence>
<name>A0ABT4RJT8_9ACTN</name>
<keyword evidence="1" id="KW-0059">Arsenical resistance</keyword>
<proteinExistence type="predicted"/>
<dbReference type="SMART" id="SM00226">
    <property type="entry name" value="LMWPc"/>
    <property type="match status" value="1"/>
</dbReference>
<dbReference type="Gene3D" id="3.40.50.2300">
    <property type="match status" value="1"/>
</dbReference>
<dbReference type="PANTHER" id="PTHR43428">
    <property type="entry name" value="ARSENATE REDUCTASE"/>
    <property type="match status" value="1"/>
</dbReference>
<reference evidence="3" key="1">
    <citation type="submission" date="2022-10" db="EMBL/GenBank/DDBJ databases">
        <title>The WGS of Solirubrobacter sp. CPCC 204708.</title>
        <authorList>
            <person name="Jiang Z."/>
        </authorList>
    </citation>
    <scope>NUCLEOTIDE SEQUENCE</scope>
    <source>
        <strain evidence="3">CPCC 204708</strain>
    </source>
</reference>
<dbReference type="InterPro" id="IPR023485">
    <property type="entry name" value="Ptyr_pPase"/>
</dbReference>